<protein>
    <submittedName>
        <fullName evidence="4">Amidohydrolase family protein</fullName>
    </submittedName>
</protein>
<evidence type="ECO:0000256" key="1">
    <source>
        <dbReference type="ARBA" id="ARBA00009820"/>
    </source>
</evidence>
<comment type="similarity">
    <text evidence="1">Belongs to the TolB family.</text>
</comment>
<dbReference type="RefSeq" id="WP_350277070.1">
    <property type="nucleotide sequence ID" value="NZ_CP158165.1"/>
</dbReference>
<dbReference type="SUPFAM" id="SSF82171">
    <property type="entry name" value="DPP6 N-terminal domain-like"/>
    <property type="match status" value="1"/>
</dbReference>
<feature type="region of interest" description="Disordered" evidence="2">
    <location>
        <begin position="141"/>
        <end position="174"/>
    </location>
</feature>
<evidence type="ECO:0000256" key="2">
    <source>
        <dbReference type="SAM" id="MobiDB-lite"/>
    </source>
</evidence>
<feature type="compositionally biased region" description="Basic and acidic residues" evidence="2">
    <location>
        <begin position="144"/>
        <end position="155"/>
    </location>
</feature>
<dbReference type="PROSITE" id="PS51318">
    <property type="entry name" value="TAT"/>
    <property type="match status" value="1"/>
</dbReference>
<dbReference type="SUPFAM" id="SSF51556">
    <property type="entry name" value="Metallo-dependent hydrolases"/>
    <property type="match status" value="1"/>
</dbReference>
<dbReference type="SUPFAM" id="SSF69304">
    <property type="entry name" value="Tricorn protease N-terminal domain"/>
    <property type="match status" value="1"/>
</dbReference>
<dbReference type="InterPro" id="IPR011659">
    <property type="entry name" value="WD40"/>
</dbReference>
<organism evidence="4">
    <name type="scientific">Kribbella sp. HUAS MG21</name>
    <dbReference type="NCBI Taxonomy" id="3160966"/>
    <lineage>
        <taxon>Bacteria</taxon>
        <taxon>Bacillati</taxon>
        <taxon>Actinomycetota</taxon>
        <taxon>Actinomycetes</taxon>
        <taxon>Propionibacteriales</taxon>
        <taxon>Kribbellaceae</taxon>
        <taxon>Kribbella</taxon>
    </lineage>
</organism>
<dbReference type="Gene3D" id="3.20.20.140">
    <property type="entry name" value="Metal-dependent hydrolases"/>
    <property type="match status" value="2"/>
</dbReference>
<dbReference type="InterPro" id="IPR011059">
    <property type="entry name" value="Metal-dep_hydrolase_composite"/>
</dbReference>
<dbReference type="GO" id="GO:0016810">
    <property type="term" value="F:hydrolase activity, acting on carbon-nitrogen (but not peptide) bonds"/>
    <property type="evidence" value="ECO:0007669"/>
    <property type="project" value="InterPro"/>
</dbReference>
<dbReference type="AlphaFoldDB" id="A0AAU7TBZ2"/>
<accession>A0AAU7TBZ2</accession>
<dbReference type="Pfam" id="PF07676">
    <property type="entry name" value="PD40"/>
    <property type="match status" value="8"/>
</dbReference>
<dbReference type="InterPro" id="IPR011042">
    <property type="entry name" value="6-blade_b-propeller_TolB-like"/>
</dbReference>
<dbReference type="Gene3D" id="2.30.40.10">
    <property type="entry name" value="Urease, subunit C, domain 1"/>
    <property type="match status" value="2"/>
</dbReference>
<proteinExistence type="inferred from homology"/>
<dbReference type="PANTHER" id="PTHR36842:SF1">
    <property type="entry name" value="PROTEIN TOLB"/>
    <property type="match status" value="1"/>
</dbReference>
<dbReference type="InterPro" id="IPR006311">
    <property type="entry name" value="TAT_signal"/>
</dbReference>
<reference evidence="4" key="1">
    <citation type="submission" date="2024-06" db="EMBL/GenBank/DDBJ databases">
        <title>Kribbella sp. strain HUAS MG21 genome sequences.</title>
        <authorList>
            <person name="Mo P."/>
        </authorList>
    </citation>
    <scope>NUCLEOTIDE SEQUENCE</scope>
    <source>
        <strain evidence="4">HUAS MG21</strain>
    </source>
</reference>
<dbReference type="Gene3D" id="2.120.10.30">
    <property type="entry name" value="TolB, C-terminal domain"/>
    <property type="match status" value="3"/>
</dbReference>
<dbReference type="EMBL" id="CP158165">
    <property type="protein sequence ID" value="XBV24246.1"/>
    <property type="molecule type" value="Genomic_DNA"/>
</dbReference>
<evidence type="ECO:0000259" key="3">
    <source>
        <dbReference type="Pfam" id="PF01979"/>
    </source>
</evidence>
<dbReference type="InterPro" id="IPR006680">
    <property type="entry name" value="Amidohydro-rel"/>
</dbReference>
<dbReference type="InterPro" id="IPR032466">
    <property type="entry name" value="Metal_Hydrolase"/>
</dbReference>
<feature type="domain" description="Amidohydrolase-related" evidence="3">
    <location>
        <begin position="825"/>
        <end position="998"/>
    </location>
</feature>
<evidence type="ECO:0000313" key="4">
    <source>
        <dbReference type="EMBL" id="XBV24246.1"/>
    </source>
</evidence>
<dbReference type="Pfam" id="PF01979">
    <property type="entry name" value="Amidohydro_1"/>
    <property type="match status" value="1"/>
</dbReference>
<sequence>MTDDVTENPGFWSISRRRALQLGGGVAAAGAVQVPATATTDSAGTAVGATAAAGNQAVLTEGTNFMVSVSPDGEWLAFDLVTAIWVVPAAGGVARRLTDDLQDATRPRWAPDGRTIVFQSYRDGNFHLWSIRPDGSGLRQLTSGRHDHREPHVTPDGRSIVFSSDRGGSGGTGPTAGSYGIHRLDLATGAITALTDDAGEEAEPTVSADGRKVAFTVDTSSIVELDLATGARTTIVNNQTGISLFGPSYAPDGTLAYVRLTGPTCDLIVNNQTVTNGKDVFAVPPSWSSTDLFYTADGAVHRYRAGAGHSVVPFTATVPVTSRRPRPKAPDLESTSRRAVRGIASPTVSPDGKWLAFRALNALWVAATDGGRPRKVVADGYFNSDPDFSPDGRKLLYASDRDGTADLWLHDLASGTDTRLSGLPGAQTAPRFAPDGQRVAYQDQDGIAWILDLASGQVRQITPTLFQPGRVSWSRDGKTLVLAAVKPFSRRFREGTSQLLYVDVATAALEYVEPMPFRSLATRGDDGPVFSPDGKHLAFVVESLLYVVPVDARGRFTGEPRAVTAEVTDSPVWQDNRTLLYLNNGTLRRTTIIGGRPETVRLDLQYRRATVNQHVTIHAGALWDGRATTLRRDVDVVVDGSRVVAVRAHRGQADIDASKLTVMPGLIDAHNHWHLRGRAWGARQGNLWLAYGITTTRSPGDPVYQMQETREALVSGALRGPRYFATGEAIDGSRVYYNFMRPTLSLRQLGLELNRVEGLAYDMVKTYVRLPIEYQRRAIAFVHRLGLQLSSHYLYPAEHLGMDGMEHTGATNRLGYSHTVSRLGRAYADVITLFTRAGLSVTPTLFNSTMAHVDDPSLLTDRRTTTLFPSWEYAALMSEVNTARGPAGVTTRELLRGNVDMVLRIHRGGGLVISGTDTPLDNIAISLHANLRAMVAGGFTPYEALTTATHNPAKWLALEDKLGVVKPGAQADLSFVTGDPLADIRAAAAVQQVMLAGNLHTVDDLLSPYTTINQQQPAVRTDNAPQPLKRADAHAHDQTYWWHEPEWLHRHCCDS</sequence>
<dbReference type="PANTHER" id="PTHR36842">
    <property type="entry name" value="PROTEIN TOLB HOMOLOG"/>
    <property type="match status" value="1"/>
</dbReference>
<gene>
    <name evidence="4" type="ORF">ABN611_37530</name>
</gene>
<dbReference type="SUPFAM" id="SSF51338">
    <property type="entry name" value="Composite domain of metallo-dependent hydrolases"/>
    <property type="match status" value="1"/>
</dbReference>
<name>A0AAU7TBZ2_9ACTN</name>